<organism evidence="1 2">
    <name type="scientific">Rhodotorula graminis (strain WP1)</name>
    <dbReference type="NCBI Taxonomy" id="578459"/>
    <lineage>
        <taxon>Eukaryota</taxon>
        <taxon>Fungi</taxon>
        <taxon>Dikarya</taxon>
        <taxon>Basidiomycota</taxon>
        <taxon>Pucciniomycotina</taxon>
        <taxon>Microbotryomycetes</taxon>
        <taxon>Sporidiobolales</taxon>
        <taxon>Sporidiobolaceae</taxon>
        <taxon>Rhodotorula</taxon>
    </lineage>
</organism>
<gene>
    <name evidence="1" type="ORF">RHOBADRAFT_47008</name>
</gene>
<reference evidence="1 2" key="1">
    <citation type="journal article" date="2015" name="Front. Microbiol.">
        <title>Genome sequence of the plant growth promoting endophytic yeast Rhodotorula graminis WP1.</title>
        <authorList>
            <person name="Firrincieli A."/>
            <person name="Otillar R."/>
            <person name="Salamov A."/>
            <person name="Schmutz J."/>
            <person name="Khan Z."/>
            <person name="Redman R.S."/>
            <person name="Fleck N.D."/>
            <person name="Lindquist E."/>
            <person name="Grigoriev I.V."/>
            <person name="Doty S.L."/>
        </authorList>
    </citation>
    <scope>NUCLEOTIDE SEQUENCE [LARGE SCALE GENOMIC DNA]</scope>
    <source>
        <strain evidence="1 2">WP1</strain>
    </source>
</reference>
<sequence length="379" mass="42656">MSSTHTPQQPSPFDRLPNELLVKMLLHLPPPNISLDDDPPLVENDFFDVNLVSMRFDAFSRNLMWQRSIVDAESTPDGLLRAIAVVAKWPAIAHLGLELRLGNGLRPPRDWAVVLPGTARLVAEGFNRLDLVDLARFHNLRHVTLHDCELDLSSAGTVFPHLKSLRLSAVEVTGASPSAPVRTFPVLRHLAVVDACRPHISSFEPVFNHPLLARLDSLEVSVRTWHYRGRDRLFPLDDPPSSRPILWRILVSLADHLHNGDNMLSTSSVPFGQHLLLKYSHDSGSGVPISVHSERLYVELRRVVALHEPSRLRLVLVAGAEWRRAEATLPELAAIKALEQDCERRGIVLRSCERPWVEDDPVPEFLEFLREEKAARARS</sequence>
<evidence type="ECO:0000313" key="1">
    <source>
        <dbReference type="EMBL" id="KPV72166.1"/>
    </source>
</evidence>
<protein>
    <recommendedName>
        <fullName evidence="3">F-box domain-containing protein</fullName>
    </recommendedName>
</protein>
<evidence type="ECO:0008006" key="3">
    <source>
        <dbReference type="Google" id="ProtNLM"/>
    </source>
</evidence>
<name>A0A0P9EFN0_RHOGW</name>
<evidence type="ECO:0000313" key="2">
    <source>
        <dbReference type="Proteomes" id="UP000053890"/>
    </source>
</evidence>
<dbReference type="Proteomes" id="UP000053890">
    <property type="component" value="Unassembled WGS sequence"/>
</dbReference>
<dbReference type="SUPFAM" id="SSF52047">
    <property type="entry name" value="RNI-like"/>
    <property type="match status" value="1"/>
</dbReference>
<dbReference type="RefSeq" id="XP_018268215.1">
    <property type="nucleotide sequence ID" value="XM_018414906.1"/>
</dbReference>
<proteinExistence type="predicted"/>
<dbReference type="GeneID" id="28975354"/>
<dbReference type="AlphaFoldDB" id="A0A0P9EFN0"/>
<dbReference type="EMBL" id="KQ474088">
    <property type="protein sequence ID" value="KPV72166.1"/>
    <property type="molecule type" value="Genomic_DNA"/>
</dbReference>
<accession>A0A0P9EFN0</accession>
<dbReference type="OrthoDB" id="423607at2759"/>
<keyword evidence="2" id="KW-1185">Reference proteome</keyword>